<organism evidence="3 4">
    <name type="scientific">SAR86 cluster bacterium</name>
    <dbReference type="NCBI Taxonomy" id="2030880"/>
    <lineage>
        <taxon>Bacteria</taxon>
        <taxon>Pseudomonadati</taxon>
        <taxon>Pseudomonadota</taxon>
        <taxon>Gammaproteobacteria</taxon>
        <taxon>SAR86 cluster</taxon>
    </lineage>
</organism>
<dbReference type="InterPro" id="IPR000253">
    <property type="entry name" value="FHA_dom"/>
</dbReference>
<feature type="domain" description="FHA" evidence="2">
    <location>
        <begin position="367"/>
        <end position="418"/>
    </location>
</feature>
<dbReference type="InterPro" id="IPR008984">
    <property type="entry name" value="SMAD_FHA_dom_sf"/>
</dbReference>
<dbReference type="InterPro" id="IPR050923">
    <property type="entry name" value="Cell_Proc_Reg/RNA_Proc"/>
</dbReference>
<dbReference type="PROSITE" id="PS50006">
    <property type="entry name" value="FHA_DOMAIN"/>
    <property type="match status" value="1"/>
</dbReference>
<dbReference type="Proteomes" id="UP000218327">
    <property type="component" value="Unassembled WGS sequence"/>
</dbReference>
<protein>
    <recommendedName>
        <fullName evidence="2">FHA domain-containing protein</fullName>
    </recommendedName>
</protein>
<dbReference type="Gene3D" id="2.60.200.20">
    <property type="match status" value="1"/>
</dbReference>
<evidence type="ECO:0000313" key="4">
    <source>
        <dbReference type="Proteomes" id="UP000218327"/>
    </source>
</evidence>
<keyword evidence="1" id="KW-0732">Signal</keyword>
<accession>A0A2A5B5Q1</accession>
<feature type="signal peptide" evidence="1">
    <location>
        <begin position="1"/>
        <end position="30"/>
    </location>
</feature>
<dbReference type="AlphaFoldDB" id="A0A2A5B5Q1"/>
<sequence length="444" mass="47376">MKNHQNLLLTFTRYLTSFALVAVFHTGSLANPDVEKIESSIVRVVIGGHGTGWVVSPGVVATNWHVTNGNTTFDIFPAGTNQEYHGELIWQGNSDRDIGLISVPNLDLTPFKLRTEDAIRGSDSYTVGFPGLGDDLTGRTNLDVSVYGGTIALVTENVAGVRIIQHTNIVNAGNSGGPLLDDCGRVLGLTTWGVENEQYSADFIWASVHVAELANQLDTLGIPYETDNSPCATGGASAAGVEALAELGFLQDQLQDQIGDQEGAMDSLELLVRNWGIGLGTILALTLVLALRRPRQQLVRVYDEVSRRIGAAGKTSSSNQSGSSKSRSSVVSQGNASDIVFSGSTSAHNTFRFEFSIDTLKQAGKGLSVGRSNELSDFVLADKEISRRHLRVSSLSGNQIQIEDLNSSNGTYVNGQLIAAFKPRVLNVGDRVKIGTTEIAVSSA</sequence>
<name>A0A2A5B5Q1_9GAMM</name>
<dbReference type="Pfam" id="PF13365">
    <property type="entry name" value="Trypsin_2"/>
    <property type="match status" value="1"/>
</dbReference>
<comment type="caution">
    <text evidence="3">The sequence shown here is derived from an EMBL/GenBank/DDBJ whole genome shotgun (WGS) entry which is preliminary data.</text>
</comment>
<dbReference type="PANTHER" id="PTHR23308">
    <property type="entry name" value="NUCLEAR INHIBITOR OF PROTEIN PHOSPHATASE-1"/>
    <property type="match status" value="1"/>
</dbReference>
<evidence type="ECO:0000313" key="3">
    <source>
        <dbReference type="EMBL" id="PCJ26894.1"/>
    </source>
</evidence>
<feature type="chain" id="PRO_5012992111" description="FHA domain-containing protein" evidence="1">
    <location>
        <begin position="31"/>
        <end position="444"/>
    </location>
</feature>
<proteinExistence type="predicted"/>
<dbReference type="Pfam" id="PF00498">
    <property type="entry name" value="FHA"/>
    <property type="match status" value="1"/>
</dbReference>
<dbReference type="EMBL" id="NVVJ01000009">
    <property type="protein sequence ID" value="PCJ26894.1"/>
    <property type="molecule type" value="Genomic_DNA"/>
</dbReference>
<gene>
    <name evidence="3" type="ORF">COA96_04500</name>
</gene>
<dbReference type="InterPro" id="IPR009003">
    <property type="entry name" value="Peptidase_S1_PA"/>
</dbReference>
<dbReference type="SUPFAM" id="SSF49879">
    <property type="entry name" value="SMAD/FHA domain"/>
    <property type="match status" value="1"/>
</dbReference>
<evidence type="ECO:0000259" key="2">
    <source>
        <dbReference type="PROSITE" id="PS50006"/>
    </source>
</evidence>
<reference evidence="4" key="1">
    <citation type="submission" date="2017-08" db="EMBL/GenBank/DDBJ databases">
        <title>A dynamic microbial community with high functional redundancy inhabits the cold, oxic subseafloor aquifer.</title>
        <authorList>
            <person name="Tully B.J."/>
            <person name="Wheat C.G."/>
            <person name="Glazer B.T."/>
            <person name="Huber J.A."/>
        </authorList>
    </citation>
    <scope>NUCLEOTIDE SEQUENCE [LARGE SCALE GENOMIC DNA]</scope>
</reference>
<dbReference type="Gene3D" id="2.40.10.120">
    <property type="match status" value="1"/>
</dbReference>
<evidence type="ECO:0000256" key="1">
    <source>
        <dbReference type="SAM" id="SignalP"/>
    </source>
</evidence>
<dbReference type="CDD" id="cd00060">
    <property type="entry name" value="FHA"/>
    <property type="match status" value="1"/>
</dbReference>
<dbReference type="SMART" id="SM00240">
    <property type="entry name" value="FHA"/>
    <property type="match status" value="1"/>
</dbReference>
<dbReference type="SUPFAM" id="SSF50494">
    <property type="entry name" value="Trypsin-like serine proteases"/>
    <property type="match status" value="1"/>
</dbReference>